<dbReference type="SUPFAM" id="SSF90123">
    <property type="entry name" value="ABC transporter transmembrane region"/>
    <property type="match status" value="1"/>
</dbReference>
<feature type="transmembrane region" description="Helical" evidence="8">
    <location>
        <begin position="93"/>
        <end position="119"/>
    </location>
</feature>
<evidence type="ECO:0000256" key="2">
    <source>
        <dbReference type="ARBA" id="ARBA00022692"/>
    </source>
</evidence>
<proteinExistence type="predicted"/>
<dbReference type="PANTHER" id="PTHR24221:SF654">
    <property type="entry name" value="ATP-BINDING CASSETTE SUB-FAMILY B MEMBER 6"/>
    <property type="match status" value="1"/>
</dbReference>
<dbReference type="PANTHER" id="PTHR24221">
    <property type="entry name" value="ATP-BINDING CASSETTE SUB-FAMILY B"/>
    <property type="match status" value="1"/>
</dbReference>
<sequence>MAVENPRGTIAASGSDRPALPPPSGGPLGVLRNGLAVIGPDRKRLWGTVALAFVVGVIETALLYMVAAVAIAISGNSHLARLGPADLGIQVSIPSACGIGLALVATLMLLSIPLAQLMASLSTRAMLRLRGRMLTAYLHSSLQYRDTQREGLLQQLVGEYALRAENSVQQLALGCVGVAMFAAVIAGAIVSSPLLALGLIIGLGITFALLAPVTKRFRQDVTKPVLTNREIVGHVAQAARIGQEISAFHVADAVARQLLGGIKIAATAMGKLRFEARLVPNLFQYGAIGLVLILIAALASTSAGGMEGVAPLALLLVRALTYVRQLQRSFHTAREMAPYITAVETELEQLEEHAWDTGSHALTALESLRFEGVNYAYKPGENVLKDISFSIDQGEMVGIVGPSGSGKSTLTGVLLRLRKQTSGKVTAAGVPLMDVSAESWAALTGYVPQDSRLIFGTAADNIRFFRPGFSQEQIETAARAAHVHDEIMALPHGYDTVIGPGARGLSGGQSQRLSIARALLGQPALIVMDEPTSALDARSEALISQTLAELKGSATIILIAHRPATLELCDRILEVRYGVLTELPTQTHAAKA</sequence>
<dbReference type="Proteomes" id="UP000469430">
    <property type="component" value="Unassembled WGS sequence"/>
</dbReference>
<dbReference type="GO" id="GO:0005886">
    <property type="term" value="C:plasma membrane"/>
    <property type="evidence" value="ECO:0007669"/>
    <property type="project" value="UniProtKB-SubCell"/>
</dbReference>
<evidence type="ECO:0000256" key="1">
    <source>
        <dbReference type="ARBA" id="ARBA00004651"/>
    </source>
</evidence>
<dbReference type="OrthoDB" id="9802264at2"/>
<evidence type="ECO:0000259" key="9">
    <source>
        <dbReference type="PROSITE" id="PS50893"/>
    </source>
</evidence>
<feature type="transmembrane region" description="Helical" evidence="8">
    <location>
        <begin position="195"/>
        <end position="213"/>
    </location>
</feature>
<dbReference type="PROSITE" id="PS50893">
    <property type="entry name" value="ABC_TRANSPORTER_2"/>
    <property type="match status" value="1"/>
</dbReference>
<dbReference type="PROSITE" id="PS00211">
    <property type="entry name" value="ABC_TRANSPORTER_1"/>
    <property type="match status" value="1"/>
</dbReference>
<dbReference type="AlphaFoldDB" id="A0A6I4TXM6"/>
<organism evidence="11 12">
    <name type="scientific">Croceibacterium xixiisoli</name>
    <dbReference type="NCBI Taxonomy" id="1476466"/>
    <lineage>
        <taxon>Bacteria</taxon>
        <taxon>Pseudomonadati</taxon>
        <taxon>Pseudomonadota</taxon>
        <taxon>Alphaproteobacteria</taxon>
        <taxon>Sphingomonadales</taxon>
        <taxon>Erythrobacteraceae</taxon>
        <taxon>Croceibacterium</taxon>
    </lineage>
</organism>
<feature type="transmembrane region" description="Helical" evidence="8">
    <location>
        <begin position="49"/>
        <end position="73"/>
    </location>
</feature>
<feature type="domain" description="ABC transporter" evidence="9">
    <location>
        <begin position="368"/>
        <end position="592"/>
    </location>
</feature>
<dbReference type="RefSeq" id="WP_161390689.1">
    <property type="nucleotide sequence ID" value="NZ_JBHSCP010000001.1"/>
</dbReference>
<dbReference type="GO" id="GO:0016887">
    <property type="term" value="F:ATP hydrolysis activity"/>
    <property type="evidence" value="ECO:0007669"/>
    <property type="project" value="InterPro"/>
</dbReference>
<dbReference type="EMBL" id="WTYJ01000001">
    <property type="protein sequence ID" value="MXO99113.1"/>
    <property type="molecule type" value="Genomic_DNA"/>
</dbReference>
<dbReference type="InterPro" id="IPR003439">
    <property type="entry name" value="ABC_transporter-like_ATP-bd"/>
</dbReference>
<accession>A0A6I4TXM6</accession>
<feature type="transmembrane region" description="Helical" evidence="8">
    <location>
        <begin position="171"/>
        <end position="189"/>
    </location>
</feature>
<keyword evidence="6 8" id="KW-0472">Membrane</keyword>
<dbReference type="GO" id="GO:0005524">
    <property type="term" value="F:ATP binding"/>
    <property type="evidence" value="ECO:0007669"/>
    <property type="project" value="UniProtKB-KW"/>
</dbReference>
<dbReference type="InterPro" id="IPR011527">
    <property type="entry name" value="ABC1_TM_dom"/>
</dbReference>
<dbReference type="Gene3D" id="1.20.1560.10">
    <property type="entry name" value="ABC transporter type 1, transmembrane domain"/>
    <property type="match status" value="1"/>
</dbReference>
<evidence type="ECO:0000256" key="7">
    <source>
        <dbReference type="SAM" id="MobiDB-lite"/>
    </source>
</evidence>
<evidence type="ECO:0000313" key="11">
    <source>
        <dbReference type="EMBL" id="MXO99113.1"/>
    </source>
</evidence>
<protein>
    <submittedName>
        <fullName evidence="11">ATP-binding cassette domain-containing protein</fullName>
    </submittedName>
</protein>
<evidence type="ECO:0000256" key="3">
    <source>
        <dbReference type="ARBA" id="ARBA00022741"/>
    </source>
</evidence>
<dbReference type="GO" id="GO:0140359">
    <property type="term" value="F:ABC-type transporter activity"/>
    <property type="evidence" value="ECO:0007669"/>
    <property type="project" value="InterPro"/>
</dbReference>
<evidence type="ECO:0000256" key="4">
    <source>
        <dbReference type="ARBA" id="ARBA00022840"/>
    </source>
</evidence>
<evidence type="ECO:0000259" key="10">
    <source>
        <dbReference type="PROSITE" id="PS50929"/>
    </source>
</evidence>
<feature type="transmembrane region" description="Helical" evidence="8">
    <location>
        <begin position="282"/>
        <end position="303"/>
    </location>
</feature>
<dbReference type="InterPro" id="IPR003593">
    <property type="entry name" value="AAA+_ATPase"/>
</dbReference>
<dbReference type="InterPro" id="IPR017871">
    <property type="entry name" value="ABC_transporter-like_CS"/>
</dbReference>
<dbReference type="PROSITE" id="PS50929">
    <property type="entry name" value="ABC_TM1F"/>
    <property type="match status" value="1"/>
</dbReference>
<feature type="domain" description="ABC transmembrane type-1" evidence="10">
    <location>
        <begin position="46"/>
        <end position="335"/>
    </location>
</feature>
<name>A0A6I4TXM6_9SPHN</name>
<dbReference type="InterPro" id="IPR036640">
    <property type="entry name" value="ABC1_TM_sf"/>
</dbReference>
<keyword evidence="2 8" id="KW-0812">Transmembrane</keyword>
<reference evidence="11 12" key="1">
    <citation type="submission" date="2019-12" db="EMBL/GenBank/DDBJ databases">
        <title>Genomic-based taxomic classification of the family Erythrobacteraceae.</title>
        <authorList>
            <person name="Xu L."/>
        </authorList>
    </citation>
    <scope>NUCLEOTIDE SEQUENCE [LARGE SCALE GENOMIC DNA]</scope>
    <source>
        <strain evidence="11 12">S36</strain>
    </source>
</reference>
<dbReference type="SMART" id="SM00382">
    <property type="entry name" value="AAA"/>
    <property type="match status" value="1"/>
</dbReference>
<dbReference type="InterPro" id="IPR027417">
    <property type="entry name" value="P-loop_NTPase"/>
</dbReference>
<keyword evidence="3" id="KW-0547">Nucleotide-binding</keyword>
<comment type="caution">
    <text evidence="11">The sequence shown here is derived from an EMBL/GenBank/DDBJ whole genome shotgun (WGS) entry which is preliminary data.</text>
</comment>
<evidence type="ECO:0000313" key="12">
    <source>
        <dbReference type="Proteomes" id="UP000469430"/>
    </source>
</evidence>
<keyword evidence="4 11" id="KW-0067">ATP-binding</keyword>
<dbReference type="Pfam" id="PF00005">
    <property type="entry name" value="ABC_tran"/>
    <property type="match status" value="1"/>
</dbReference>
<evidence type="ECO:0000256" key="6">
    <source>
        <dbReference type="ARBA" id="ARBA00023136"/>
    </source>
</evidence>
<dbReference type="SUPFAM" id="SSF52540">
    <property type="entry name" value="P-loop containing nucleoside triphosphate hydrolases"/>
    <property type="match status" value="1"/>
</dbReference>
<dbReference type="InterPro" id="IPR039421">
    <property type="entry name" value="Type_1_exporter"/>
</dbReference>
<keyword evidence="12" id="KW-1185">Reference proteome</keyword>
<evidence type="ECO:0000256" key="8">
    <source>
        <dbReference type="SAM" id="Phobius"/>
    </source>
</evidence>
<comment type="subcellular location">
    <subcellularLocation>
        <location evidence="1">Cell membrane</location>
        <topology evidence="1">Multi-pass membrane protein</topology>
    </subcellularLocation>
</comment>
<evidence type="ECO:0000256" key="5">
    <source>
        <dbReference type="ARBA" id="ARBA00022989"/>
    </source>
</evidence>
<feature type="region of interest" description="Disordered" evidence="7">
    <location>
        <begin position="1"/>
        <end position="23"/>
    </location>
</feature>
<dbReference type="Gene3D" id="3.40.50.300">
    <property type="entry name" value="P-loop containing nucleotide triphosphate hydrolases"/>
    <property type="match status" value="1"/>
</dbReference>
<gene>
    <name evidence="11" type="ORF">GRI97_08940</name>
</gene>
<keyword evidence="5 8" id="KW-1133">Transmembrane helix</keyword>